<dbReference type="GO" id="GO:0043953">
    <property type="term" value="P:protein transport by the Tat complex"/>
    <property type="evidence" value="ECO:0007669"/>
    <property type="project" value="UniProtKB-UniRule"/>
</dbReference>
<dbReference type="InterPro" id="IPR002033">
    <property type="entry name" value="TatC"/>
</dbReference>
<dbReference type="EMBL" id="CP062310">
    <property type="protein sequence ID" value="QOJ78475.1"/>
    <property type="molecule type" value="Genomic_DNA"/>
</dbReference>
<evidence type="ECO:0000256" key="2">
    <source>
        <dbReference type="ARBA" id="ARBA00022692"/>
    </source>
</evidence>
<keyword evidence="5" id="KW-0813">Transport</keyword>
<keyword evidence="5" id="KW-1003">Cell membrane</keyword>
<comment type="subcellular location">
    <subcellularLocation>
        <location evidence="5">Cell membrane</location>
        <topology evidence="5">Multi-pass membrane protein</topology>
    </subcellularLocation>
    <subcellularLocation>
        <location evidence="1">Membrane</location>
        <topology evidence="1">Multi-pass membrane protein</topology>
    </subcellularLocation>
</comment>
<evidence type="ECO:0000256" key="5">
    <source>
        <dbReference type="HAMAP-Rule" id="MF_00902"/>
    </source>
</evidence>
<keyword evidence="2 5" id="KW-0812">Transmembrane</keyword>
<evidence type="ECO:0000313" key="7">
    <source>
        <dbReference type="Proteomes" id="UP000594121"/>
    </source>
</evidence>
<dbReference type="PANTHER" id="PTHR30371">
    <property type="entry name" value="SEC-INDEPENDENT PROTEIN TRANSLOCASE PROTEIN TATC"/>
    <property type="match status" value="1"/>
</dbReference>
<dbReference type="AlphaFoldDB" id="A0A7L9FI88"/>
<accession>A0A7L9FI88</accession>
<dbReference type="GO" id="GO:0033281">
    <property type="term" value="C:TAT protein transport complex"/>
    <property type="evidence" value="ECO:0007669"/>
    <property type="project" value="UniProtKB-UniRule"/>
</dbReference>
<feature type="transmembrane region" description="Helical" evidence="5">
    <location>
        <begin position="187"/>
        <end position="208"/>
    </location>
</feature>
<dbReference type="GO" id="GO:0009977">
    <property type="term" value="F:proton motive force dependent protein transmembrane transporter activity"/>
    <property type="evidence" value="ECO:0007669"/>
    <property type="project" value="TreeGrafter"/>
</dbReference>
<sequence length="268" mass="30077">MSELPEKPLMEHVYDLLDTVRKVLAINIAFIVLLLVLPAPHLLPEKYTPLTFYIMEYMRKVVLLHEENVVLKPIAKVFGVNSSRVILISHGWFDSLTAAVITSAMVTIIALGPVSLYLIYKFVEPGLYPHERRILKKYLVAIAVLFTAGALYGFYVVVPLTFMIALWIADLSGAAPLFSIQDFYQNILLGSLAIGVFFMFPLLVLALGKIGVVDYTTLRNNWRYVLFLTLALLAILTPDPTPTSALALGLPFIGLYFLSMWLLRKTNK</sequence>
<organism evidence="6 7">
    <name type="scientific">Infirmifilum lucidum</name>
    <dbReference type="NCBI Taxonomy" id="2776706"/>
    <lineage>
        <taxon>Archaea</taxon>
        <taxon>Thermoproteota</taxon>
        <taxon>Thermoprotei</taxon>
        <taxon>Thermofilales</taxon>
        <taxon>Thermofilaceae</taxon>
        <taxon>Infirmifilum</taxon>
    </lineage>
</organism>
<feature type="transmembrane region" description="Helical" evidence="5">
    <location>
        <begin position="220"/>
        <end position="238"/>
    </location>
</feature>
<dbReference type="KEGG" id="thel:IG193_06895"/>
<comment type="function">
    <text evidence="5">Part of the twin-arginine translocation (Tat) system that transports large folded proteins containing a characteristic twin-arginine motif in their signal peptide across membranes.</text>
</comment>
<dbReference type="HAMAP" id="MF_00902">
    <property type="entry name" value="TatC"/>
    <property type="match status" value="1"/>
</dbReference>
<comment type="similarity">
    <text evidence="5">Belongs to the TatC family.</text>
</comment>
<dbReference type="Proteomes" id="UP000594121">
    <property type="component" value="Chromosome"/>
</dbReference>
<evidence type="ECO:0000256" key="1">
    <source>
        <dbReference type="ARBA" id="ARBA00004141"/>
    </source>
</evidence>
<keyword evidence="5" id="KW-0653">Protein transport</keyword>
<feature type="transmembrane region" description="Helical" evidence="5">
    <location>
        <begin position="244"/>
        <end position="263"/>
    </location>
</feature>
<dbReference type="PANTHER" id="PTHR30371:SF0">
    <property type="entry name" value="SEC-INDEPENDENT PROTEIN TRANSLOCASE PROTEIN TATC, CHLOROPLASTIC-RELATED"/>
    <property type="match status" value="1"/>
</dbReference>
<comment type="subunit">
    <text evidence="5">Forms a complex with TatA.</text>
</comment>
<dbReference type="GO" id="GO:0065002">
    <property type="term" value="P:intracellular protein transmembrane transport"/>
    <property type="evidence" value="ECO:0007669"/>
    <property type="project" value="TreeGrafter"/>
</dbReference>
<dbReference type="FunCoup" id="A0A7L9FI88">
    <property type="interactions" value="35"/>
</dbReference>
<evidence type="ECO:0000313" key="6">
    <source>
        <dbReference type="EMBL" id="QOJ78475.1"/>
    </source>
</evidence>
<gene>
    <name evidence="5" type="primary">tatC</name>
    <name evidence="6" type="ORF">IG193_06895</name>
</gene>
<dbReference type="InParanoid" id="A0A7L9FI88"/>
<dbReference type="Pfam" id="PF00902">
    <property type="entry name" value="TatC"/>
    <property type="match status" value="1"/>
</dbReference>
<feature type="transmembrane region" description="Helical" evidence="5">
    <location>
        <begin position="139"/>
        <end position="167"/>
    </location>
</feature>
<dbReference type="RefSeq" id="WP_192818447.1">
    <property type="nucleotide sequence ID" value="NZ_CP062310.1"/>
</dbReference>
<protein>
    <recommendedName>
        <fullName evidence="5">Sec-independent protein translocase protein TatC</fullName>
    </recommendedName>
</protein>
<name>A0A7L9FI88_9CREN</name>
<evidence type="ECO:0000256" key="3">
    <source>
        <dbReference type="ARBA" id="ARBA00022989"/>
    </source>
</evidence>
<proteinExistence type="inferred from homology"/>
<evidence type="ECO:0000256" key="4">
    <source>
        <dbReference type="ARBA" id="ARBA00023136"/>
    </source>
</evidence>
<keyword evidence="3 5" id="KW-1133">Transmembrane helix</keyword>
<keyword evidence="7" id="KW-1185">Reference proteome</keyword>
<dbReference type="PRINTS" id="PR01840">
    <property type="entry name" value="TATCFAMILY"/>
</dbReference>
<dbReference type="GeneID" id="59149609"/>
<feature type="transmembrane region" description="Helical" evidence="5">
    <location>
        <begin position="24"/>
        <end position="43"/>
    </location>
</feature>
<reference evidence="6 7" key="1">
    <citation type="submission" date="2020-10" db="EMBL/GenBank/DDBJ databases">
        <title>Thermofilum lucidum 3507LT sp. nov. a novel member of Thermofilaceae family isolated from Chile hot spring, and proposal of description order Thermofilales.</title>
        <authorList>
            <person name="Zayulina K.S."/>
            <person name="Elcheninov A.G."/>
            <person name="Toshchakov S.V."/>
            <person name="Kublanov I.V."/>
        </authorList>
    </citation>
    <scope>NUCLEOTIDE SEQUENCE [LARGE SCALE GENOMIC DNA]</scope>
    <source>
        <strain evidence="6 7">3507LT</strain>
    </source>
</reference>
<feature type="transmembrane region" description="Helical" evidence="5">
    <location>
        <begin position="96"/>
        <end position="119"/>
    </location>
</feature>
<keyword evidence="4 5" id="KW-0472">Membrane</keyword>
<keyword evidence="5" id="KW-0811">Translocation</keyword>